<comment type="catalytic activity">
    <reaction evidence="9">
        <text>an acyl phosphate + H2O = a carboxylate + phosphate + H(+)</text>
        <dbReference type="Rhea" id="RHEA:14965"/>
        <dbReference type="ChEBI" id="CHEBI:15377"/>
        <dbReference type="ChEBI" id="CHEBI:15378"/>
        <dbReference type="ChEBI" id="CHEBI:29067"/>
        <dbReference type="ChEBI" id="CHEBI:43474"/>
        <dbReference type="ChEBI" id="CHEBI:59918"/>
        <dbReference type="EC" id="3.6.1.7"/>
    </reaction>
</comment>
<dbReference type="NCBIfam" id="TIGR00143">
    <property type="entry name" value="hypF"/>
    <property type="match status" value="1"/>
</dbReference>
<dbReference type="Proteomes" id="UP000552683">
    <property type="component" value="Unassembled WGS sequence"/>
</dbReference>
<organism evidence="12 13">
    <name type="scientific">Campylobacter massiliensis</name>
    <dbReference type="NCBI Taxonomy" id="2762557"/>
    <lineage>
        <taxon>Bacteria</taxon>
        <taxon>Pseudomonadati</taxon>
        <taxon>Campylobacterota</taxon>
        <taxon>Epsilonproteobacteria</taxon>
        <taxon>Campylobacterales</taxon>
        <taxon>Campylobacteraceae</taxon>
        <taxon>Campylobacter</taxon>
    </lineage>
</organism>
<dbReference type="PROSITE" id="PS00150">
    <property type="entry name" value="ACYLPHOSPHATASE_1"/>
    <property type="match status" value="1"/>
</dbReference>
<dbReference type="InterPro" id="IPR051060">
    <property type="entry name" value="Carbamoyltrans_HypF-like"/>
</dbReference>
<evidence type="ECO:0000256" key="1">
    <source>
        <dbReference type="ARBA" id="ARBA00004711"/>
    </source>
</evidence>
<feature type="active site" evidence="9">
    <location>
        <position position="37"/>
    </location>
</feature>
<dbReference type="EC" id="6.2.-.-" evidence="8"/>
<dbReference type="UniPathway" id="UPA00335"/>
<dbReference type="Pfam" id="PF00708">
    <property type="entry name" value="Acylphosphatase"/>
    <property type="match status" value="1"/>
</dbReference>
<dbReference type="Gene3D" id="3.30.420.360">
    <property type="match status" value="1"/>
</dbReference>
<dbReference type="Pfam" id="PF22521">
    <property type="entry name" value="HypF_C_2"/>
    <property type="match status" value="1"/>
</dbReference>
<dbReference type="Gene3D" id="3.30.110.120">
    <property type="match status" value="1"/>
</dbReference>
<dbReference type="PROSITE" id="PS51160">
    <property type="entry name" value="ACYLPHOSPHATASE_3"/>
    <property type="match status" value="1"/>
</dbReference>
<dbReference type="PANTHER" id="PTHR42959">
    <property type="entry name" value="CARBAMOYLTRANSFERASE"/>
    <property type="match status" value="1"/>
</dbReference>
<evidence type="ECO:0000256" key="4">
    <source>
        <dbReference type="ARBA" id="ARBA00022723"/>
    </source>
</evidence>
<dbReference type="GO" id="GO:0003725">
    <property type="term" value="F:double-stranded RNA binding"/>
    <property type="evidence" value="ECO:0007669"/>
    <property type="project" value="InterPro"/>
</dbReference>
<dbReference type="Gene3D" id="3.30.420.40">
    <property type="match status" value="1"/>
</dbReference>
<evidence type="ECO:0000259" key="11">
    <source>
        <dbReference type="PROSITE" id="PS51163"/>
    </source>
</evidence>
<protein>
    <recommendedName>
        <fullName evidence="8">Carbamoyltransferase</fullName>
        <ecNumber evidence="8">6.2.-.-</ecNumber>
    </recommendedName>
</protein>
<comment type="similarity">
    <text evidence="2 8">Belongs to the carbamoyltransferase HypF family.</text>
</comment>
<keyword evidence="9" id="KW-0378">Hydrolase</keyword>
<dbReference type="GO" id="GO:0051604">
    <property type="term" value="P:protein maturation"/>
    <property type="evidence" value="ECO:0007669"/>
    <property type="project" value="TreeGrafter"/>
</dbReference>
<evidence type="ECO:0000313" key="12">
    <source>
        <dbReference type="EMBL" id="MBC2883360.1"/>
    </source>
</evidence>
<dbReference type="InterPro" id="IPR055128">
    <property type="entry name" value="HypF_C_2"/>
</dbReference>
<dbReference type="PIRSF" id="PIRSF006256">
    <property type="entry name" value="CMPcnvr_hdrg_mat"/>
    <property type="match status" value="1"/>
</dbReference>
<evidence type="ECO:0000256" key="7">
    <source>
        <dbReference type="ARBA" id="ARBA00048220"/>
    </source>
</evidence>
<comment type="catalytic activity">
    <reaction evidence="7">
        <text>C-terminal L-cysteinyl-[HypE protein] + carbamoyl phosphate + ATP + H2O = C-terminal S-carboxamide-L-cysteinyl-[HypE protein] + AMP + phosphate + diphosphate + H(+)</text>
        <dbReference type="Rhea" id="RHEA:55636"/>
        <dbReference type="Rhea" id="RHEA-COMP:14247"/>
        <dbReference type="Rhea" id="RHEA-COMP:14392"/>
        <dbReference type="ChEBI" id="CHEBI:15377"/>
        <dbReference type="ChEBI" id="CHEBI:15378"/>
        <dbReference type="ChEBI" id="CHEBI:30616"/>
        <dbReference type="ChEBI" id="CHEBI:33019"/>
        <dbReference type="ChEBI" id="CHEBI:43474"/>
        <dbReference type="ChEBI" id="CHEBI:58228"/>
        <dbReference type="ChEBI" id="CHEBI:76913"/>
        <dbReference type="ChEBI" id="CHEBI:139126"/>
        <dbReference type="ChEBI" id="CHEBI:456215"/>
    </reaction>
</comment>
<dbReference type="GO" id="GO:0016743">
    <property type="term" value="F:carboxyl- or carbamoyltransferase activity"/>
    <property type="evidence" value="ECO:0007669"/>
    <property type="project" value="UniProtKB-UniRule"/>
</dbReference>
<evidence type="ECO:0000256" key="8">
    <source>
        <dbReference type="PIRNR" id="PIRNR006256"/>
    </source>
</evidence>
<keyword evidence="6" id="KW-0862">Zinc</keyword>
<keyword evidence="13" id="KW-1185">Reference proteome</keyword>
<evidence type="ECO:0000256" key="5">
    <source>
        <dbReference type="ARBA" id="ARBA00022771"/>
    </source>
</evidence>
<dbReference type="InterPro" id="IPR004421">
    <property type="entry name" value="Carbamoyltransferase_HypF"/>
</dbReference>
<dbReference type="InterPro" id="IPR036046">
    <property type="entry name" value="Acylphosphatase-like_dom_sf"/>
</dbReference>
<feature type="domain" description="YrdC-like" evidence="11">
    <location>
        <begin position="200"/>
        <end position="384"/>
    </location>
</feature>
<keyword evidence="12" id="KW-0808">Transferase</keyword>
<dbReference type="InterPro" id="IPR017968">
    <property type="entry name" value="Acylphosphatase_CS"/>
</dbReference>
<evidence type="ECO:0000256" key="3">
    <source>
        <dbReference type="ARBA" id="ARBA00022598"/>
    </source>
</evidence>
<feature type="active site" evidence="9">
    <location>
        <position position="19"/>
    </location>
</feature>
<comment type="pathway">
    <text evidence="1">Protein modification; [NiFe] hydrogenase maturation.</text>
</comment>
<dbReference type="Gene3D" id="3.90.870.50">
    <property type="match status" value="1"/>
</dbReference>
<dbReference type="Pfam" id="PF17788">
    <property type="entry name" value="HypF_C"/>
    <property type="match status" value="1"/>
</dbReference>
<dbReference type="RefSeq" id="WP_185898887.1">
    <property type="nucleotide sequence ID" value="NZ_JACLZK010000002.1"/>
</dbReference>
<keyword evidence="5" id="KW-0863">Zinc-finger</keyword>
<dbReference type="InterPro" id="IPR017945">
    <property type="entry name" value="DHBP_synth_RibB-like_a/b_dom"/>
</dbReference>
<dbReference type="AlphaFoldDB" id="A0A842J9B8"/>
<proteinExistence type="inferred from homology"/>
<evidence type="ECO:0000259" key="10">
    <source>
        <dbReference type="PROSITE" id="PS51160"/>
    </source>
</evidence>
<accession>A0A842J9B8</accession>
<name>A0A842J9B8_9BACT</name>
<dbReference type="PANTHER" id="PTHR42959:SF1">
    <property type="entry name" value="CARBAMOYLTRANSFERASE HYPF"/>
    <property type="match status" value="1"/>
</dbReference>
<dbReference type="InterPro" id="IPR006070">
    <property type="entry name" value="Sua5-like_dom"/>
</dbReference>
<dbReference type="SUPFAM" id="SSF55821">
    <property type="entry name" value="YrdC/RibB"/>
    <property type="match status" value="1"/>
</dbReference>
<dbReference type="GO" id="GO:0003998">
    <property type="term" value="F:acylphosphatase activity"/>
    <property type="evidence" value="ECO:0007669"/>
    <property type="project" value="UniProtKB-EC"/>
</dbReference>
<comment type="caution">
    <text evidence="12">The sequence shown here is derived from an EMBL/GenBank/DDBJ whole genome shotgun (WGS) entry which is preliminary data.</text>
</comment>
<evidence type="ECO:0000256" key="9">
    <source>
        <dbReference type="PROSITE-ProRule" id="PRU00520"/>
    </source>
</evidence>
<dbReference type="EMBL" id="JACLZK010000002">
    <property type="protein sequence ID" value="MBC2883360.1"/>
    <property type="molecule type" value="Genomic_DNA"/>
</dbReference>
<keyword evidence="3" id="KW-0436">Ligase</keyword>
<dbReference type="GO" id="GO:0016874">
    <property type="term" value="F:ligase activity"/>
    <property type="evidence" value="ECO:0007669"/>
    <property type="project" value="UniProtKB-UniRule"/>
</dbReference>
<evidence type="ECO:0000256" key="2">
    <source>
        <dbReference type="ARBA" id="ARBA00008097"/>
    </source>
</evidence>
<evidence type="ECO:0000313" key="13">
    <source>
        <dbReference type="Proteomes" id="UP000552683"/>
    </source>
</evidence>
<gene>
    <name evidence="12" type="primary">hypF</name>
    <name evidence="12" type="ORF">H7R39_08850</name>
</gene>
<reference evidence="12 13" key="1">
    <citation type="submission" date="2020-08" db="EMBL/GenBank/DDBJ databases">
        <title>Complete genome and description of Campylobacter massiliensis Marseille-Q3452 sp. nov.</title>
        <authorList>
            <person name="Antezack A."/>
        </authorList>
    </citation>
    <scope>NUCLEOTIDE SEQUENCE [LARGE SCALE GENOMIC DNA]</scope>
    <source>
        <strain evidence="12 13">Marseille-Q3452</strain>
    </source>
</reference>
<dbReference type="GO" id="GO:0008270">
    <property type="term" value="F:zinc ion binding"/>
    <property type="evidence" value="ECO:0007669"/>
    <property type="project" value="UniProtKB-KW"/>
</dbReference>
<feature type="domain" description="Acylphosphatase-like" evidence="10">
    <location>
        <begin position="4"/>
        <end position="90"/>
    </location>
</feature>
<dbReference type="Pfam" id="PF07503">
    <property type="entry name" value="zf-HYPF"/>
    <property type="match status" value="2"/>
</dbReference>
<dbReference type="PROSITE" id="PS51163">
    <property type="entry name" value="YRDC"/>
    <property type="match status" value="1"/>
</dbReference>
<dbReference type="InterPro" id="IPR041440">
    <property type="entry name" value="HypF_C"/>
</dbReference>
<dbReference type="SUPFAM" id="SSF54975">
    <property type="entry name" value="Acylphosphatase/BLUF domain-like"/>
    <property type="match status" value="1"/>
</dbReference>
<dbReference type="Pfam" id="PF01300">
    <property type="entry name" value="Sua5_yciO_yrdC"/>
    <property type="match status" value="1"/>
</dbReference>
<keyword evidence="4" id="KW-0479">Metal-binding</keyword>
<evidence type="ECO:0000256" key="6">
    <source>
        <dbReference type="ARBA" id="ARBA00022833"/>
    </source>
</evidence>
<dbReference type="InterPro" id="IPR011125">
    <property type="entry name" value="Znf_HypF"/>
</dbReference>
<sequence>MKRCFKYEISGLVQGVGFRPFVYNLALKFGLAGEIYNDDEGVKLTLCGPREQIEKFEKALHEELPSLARIDEMKKTELEDAKFDEFKIVASKSAKKHAPILPDFALCADCEREFYDPADPRYHYPFINCTNCGPRFSIIESLPYDRANTTMNAFKMCEFCGGEYKNPLNRRYHAQPISCPNCGPRLALKDKFGRVLARDNDSAKQAARLINEGKILAVKGLGGFHLMCRLKDDTVGLLRERKKRPKKPFAVMCKDISRAKKYARISPEEERLLSSNLKPIVVLQSLPDAPIPSNLAPGLNKIGIFLPYTGVHLLLFEYLEGDVIATSANVSGEPIIYDEKELREKLGGVIDFYLDNDREIHSPSDDSIAFVADGEPIFIRTSRGVHPKFIRTKFKSEKTVLAVGAELKNQFAIFKDGELMISPYIGDLKNVATYERFCALINLFSEIYELKFDEIVADLHPHFLNLKWAREYAANFGSNITQIQHHHAHLLSVILENDLDAKREYLGFCFDGTGYGADGSVWGGEILKVCGKEYERVCKFDEILLIGGEASVKNIWQIAYAAILKYNLEREAEAFLAKFEPARLKNLKILHEKQINCVKTSSLGRIFDAFAAVILGLDSISYEGEAGMSLEALFDANLDACYEFEIRSDKICFKEAFKRALKDDAKTAATGFIKGLAKLVADAACAQPNDVLLAGGVFQNKALLENVILILKQKGKKYYINKNFSSNDSSVAIGQIALTLI</sequence>
<dbReference type="InterPro" id="IPR001792">
    <property type="entry name" value="Acylphosphatase-like_dom"/>
</dbReference>